<organism evidence="1 2">
    <name type="scientific">Phytophthora citrophthora</name>
    <dbReference type="NCBI Taxonomy" id="4793"/>
    <lineage>
        <taxon>Eukaryota</taxon>
        <taxon>Sar</taxon>
        <taxon>Stramenopiles</taxon>
        <taxon>Oomycota</taxon>
        <taxon>Peronosporomycetes</taxon>
        <taxon>Peronosporales</taxon>
        <taxon>Peronosporaceae</taxon>
        <taxon>Phytophthora</taxon>
    </lineage>
</organism>
<gene>
    <name evidence="1" type="ORF">P3T76_014586</name>
</gene>
<keyword evidence="2" id="KW-1185">Reference proteome</keyword>
<evidence type="ECO:0000313" key="1">
    <source>
        <dbReference type="EMBL" id="KAK1929911.1"/>
    </source>
</evidence>
<dbReference type="Proteomes" id="UP001259832">
    <property type="component" value="Unassembled WGS sequence"/>
</dbReference>
<dbReference type="EMBL" id="JASMQC010000043">
    <property type="protein sequence ID" value="KAK1929911.1"/>
    <property type="molecule type" value="Genomic_DNA"/>
</dbReference>
<sequence>MAPPLLSVALVFRSRPEFAGVTHVTNCVSTYVDSSVEQPLDKACKFNSVALLDRIWSSTVNLEPSGWGLWSVKKLLRTYKLYGKFQFTLCLLEVAKRNSVDIARWLFKRFPYGVRRIVI</sequence>
<name>A0AAD9G0S4_9STRA</name>
<proteinExistence type="predicted"/>
<evidence type="ECO:0000313" key="2">
    <source>
        <dbReference type="Proteomes" id="UP001259832"/>
    </source>
</evidence>
<comment type="caution">
    <text evidence="1">The sequence shown here is derived from an EMBL/GenBank/DDBJ whole genome shotgun (WGS) entry which is preliminary data.</text>
</comment>
<dbReference type="AlphaFoldDB" id="A0AAD9G0S4"/>
<accession>A0AAD9G0S4</accession>
<protein>
    <submittedName>
        <fullName evidence="1">Uncharacterized protein</fullName>
    </submittedName>
</protein>
<reference evidence="1" key="1">
    <citation type="submission" date="2023-08" db="EMBL/GenBank/DDBJ databases">
        <title>Reference Genome Resource for the Citrus Pathogen Phytophthora citrophthora.</title>
        <authorList>
            <person name="Moller H."/>
            <person name="Coetzee B."/>
            <person name="Rose L.J."/>
            <person name="Van Niekerk J.M."/>
        </authorList>
    </citation>
    <scope>NUCLEOTIDE SEQUENCE</scope>
    <source>
        <strain evidence="1">STE-U-9442</strain>
    </source>
</reference>